<dbReference type="Proteomes" id="UP000600565">
    <property type="component" value="Unassembled WGS sequence"/>
</dbReference>
<evidence type="ECO:0000256" key="2">
    <source>
        <dbReference type="ARBA" id="ARBA00005019"/>
    </source>
</evidence>
<evidence type="ECO:0000256" key="8">
    <source>
        <dbReference type="ARBA" id="ARBA00023027"/>
    </source>
</evidence>
<reference evidence="12 13" key="1">
    <citation type="submission" date="2020-08" db="EMBL/GenBank/DDBJ databases">
        <title>A Genomic Blueprint of the Chicken Gut Microbiome.</title>
        <authorList>
            <person name="Gilroy R."/>
            <person name="Ravi A."/>
            <person name="Getino M."/>
            <person name="Pursley I."/>
            <person name="Horton D.L."/>
            <person name="Alikhan N.-F."/>
            <person name="Baker D."/>
            <person name="Gharbi K."/>
            <person name="Hall N."/>
            <person name="Watson M."/>
            <person name="Adriaenssens E.M."/>
            <person name="Foster-Nyarko E."/>
            <person name="Jarju S."/>
            <person name="Secka A."/>
            <person name="Antonio M."/>
            <person name="Oren A."/>
            <person name="Chaudhuri R."/>
            <person name="La Ragione R.M."/>
            <person name="Hildebrand F."/>
            <person name="Pallen M.J."/>
        </authorList>
    </citation>
    <scope>NUCLEOTIDE SEQUENCE [LARGE SCALE GENOMIC DNA]</scope>
    <source>
        <strain evidence="12 13">Sa1YVA6</strain>
    </source>
</reference>
<dbReference type="EMBL" id="JACSPW010000002">
    <property type="protein sequence ID" value="MBD8032055.1"/>
    <property type="molecule type" value="Genomic_DNA"/>
</dbReference>
<evidence type="ECO:0000256" key="7">
    <source>
        <dbReference type="ARBA" id="ARBA00022840"/>
    </source>
</evidence>
<dbReference type="NCBIfam" id="TIGR00125">
    <property type="entry name" value="cyt_tran_rel"/>
    <property type="match status" value="1"/>
</dbReference>
<dbReference type="RefSeq" id="WP_191702672.1">
    <property type="nucleotide sequence ID" value="NZ_JACSPW010000002.1"/>
</dbReference>
<dbReference type="CDD" id="cd02165">
    <property type="entry name" value="NMNAT"/>
    <property type="match status" value="1"/>
</dbReference>
<keyword evidence="7 10" id="KW-0067">ATP-binding</keyword>
<keyword evidence="8 10" id="KW-0520">NAD</keyword>
<dbReference type="Pfam" id="PF01467">
    <property type="entry name" value="CTP_transf_like"/>
    <property type="match status" value="1"/>
</dbReference>
<dbReference type="InterPro" id="IPR005248">
    <property type="entry name" value="NadD/NMNAT"/>
</dbReference>
<protein>
    <recommendedName>
        <fullName evidence="10">Probable nicotinate-nucleotide adenylyltransferase</fullName>
        <ecNumber evidence="10">2.7.7.18</ecNumber>
    </recommendedName>
    <alternativeName>
        <fullName evidence="10">Deamido-NAD(+) diphosphorylase</fullName>
    </alternativeName>
    <alternativeName>
        <fullName evidence="10">Deamido-NAD(+) pyrophosphorylase</fullName>
    </alternativeName>
    <alternativeName>
        <fullName evidence="10">Nicotinate mononucleotide adenylyltransferase</fullName>
        <shortName evidence="10">NaMN adenylyltransferase</shortName>
    </alternativeName>
</protein>
<sequence>MKKVGLFGGTFNPPHIGHLMMANEVYAALDLAEIRFMPNAMPPHKEMLSSATNAQRLRMVELAIEEISYFKVETFELDRGGVSYTFDTMKAMREREPLTEFYFIIGGDMIDSLPTWHRIDELMELVTFVGVKRPGSEAQTSYNVHMVDAPQIDLSSTYIRNRLQQDKANLHFILPKAVEQFIREEGLYGSSDVIGSN</sequence>
<comment type="caution">
    <text evidence="12">The sequence shown here is derived from an EMBL/GenBank/DDBJ whole genome shotgun (WGS) entry which is preliminary data.</text>
</comment>
<keyword evidence="13" id="KW-1185">Reference proteome</keyword>
<comment type="similarity">
    <text evidence="10">Belongs to the NadD family.</text>
</comment>
<evidence type="ECO:0000256" key="9">
    <source>
        <dbReference type="ARBA" id="ARBA00048721"/>
    </source>
</evidence>
<keyword evidence="5 10" id="KW-0548">Nucleotidyltransferase</keyword>
<evidence type="ECO:0000256" key="10">
    <source>
        <dbReference type="HAMAP-Rule" id="MF_00244"/>
    </source>
</evidence>
<proteinExistence type="inferred from homology"/>
<evidence type="ECO:0000256" key="6">
    <source>
        <dbReference type="ARBA" id="ARBA00022741"/>
    </source>
</evidence>
<evidence type="ECO:0000313" key="13">
    <source>
        <dbReference type="Proteomes" id="UP000600565"/>
    </source>
</evidence>
<evidence type="ECO:0000313" key="12">
    <source>
        <dbReference type="EMBL" id="MBD8032055.1"/>
    </source>
</evidence>
<evidence type="ECO:0000256" key="3">
    <source>
        <dbReference type="ARBA" id="ARBA00022642"/>
    </source>
</evidence>
<dbReference type="InterPro" id="IPR014729">
    <property type="entry name" value="Rossmann-like_a/b/a_fold"/>
</dbReference>
<evidence type="ECO:0000256" key="4">
    <source>
        <dbReference type="ARBA" id="ARBA00022679"/>
    </source>
</evidence>
<dbReference type="NCBIfam" id="TIGR00482">
    <property type="entry name" value="nicotinate (nicotinamide) nucleotide adenylyltransferase"/>
    <property type="match status" value="1"/>
</dbReference>
<keyword evidence="3 10" id="KW-0662">Pyridine nucleotide biosynthesis</keyword>
<dbReference type="InterPro" id="IPR004821">
    <property type="entry name" value="Cyt_trans-like"/>
</dbReference>
<comment type="catalytic activity">
    <reaction evidence="9 10">
        <text>nicotinate beta-D-ribonucleotide + ATP + H(+) = deamido-NAD(+) + diphosphate</text>
        <dbReference type="Rhea" id="RHEA:22860"/>
        <dbReference type="ChEBI" id="CHEBI:15378"/>
        <dbReference type="ChEBI" id="CHEBI:30616"/>
        <dbReference type="ChEBI" id="CHEBI:33019"/>
        <dbReference type="ChEBI" id="CHEBI:57502"/>
        <dbReference type="ChEBI" id="CHEBI:58437"/>
        <dbReference type="EC" id="2.7.7.18"/>
    </reaction>
</comment>
<dbReference type="HAMAP" id="MF_00244">
    <property type="entry name" value="NaMN_adenylyltr"/>
    <property type="match status" value="1"/>
</dbReference>
<dbReference type="Gene3D" id="3.40.50.620">
    <property type="entry name" value="HUPs"/>
    <property type="match status" value="1"/>
</dbReference>
<dbReference type="SUPFAM" id="SSF52374">
    <property type="entry name" value="Nucleotidylyl transferase"/>
    <property type="match status" value="1"/>
</dbReference>
<dbReference type="EC" id="2.7.7.18" evidence="10"/>
<keyword evidence="4 10" id="KW-0808">Transferase</keyword>
<evidence type="ECO:0000259" key="11">
    <source>
        <dbReference type="Pfam" id="PF01467"/>
    </source>
</evidence>
<dbReference type="GO" id="GO:0004515">
    <property type="term" value="F:nicotinate-nucleotide adenylyltransferase activity"/>
    <property type="evidence" value="ECO:0007669"/>
    <property type="project" value="UniProtKB-EC"/>
</dbReference>
<dbReference type="PANTHER" id="PTHR39321:SF3">
    <property type="entry name" value="PHOSPHOPANTETHEINE ADENYLYLTRANSFERASE"/>
    <property type="match status" value="1"/>
</dbReference>
<comment type="pathway">
    <text evidence="2 10">Cofactor biosynthesis; NAD(+) biosynthesis; deamido-NAD(+) from nicotinate D-ribonucleotide: step 1/1.</text>
</comment>
<keyword evidence="6 10" id="KW-0547">Nucleotide-binding</keyword>
<dbReference type="NCBIfam" id="NF000840">
    <property type="entry name" value="PRK00071.1-3"/>
    <property type="match status" value="1"/>
</dbReference>
<gene>
    <name evidence="10" type="primary">nadD</name>
    <name evidence="12" type="ORF">H9632_03165</name>
</gene>
<evidence type="ECO:0000256" key="5">
    <source>
        <dbReference type="ARBA" id="ARBA00022695"/>
    </source>
</evidence>
<accession>A0ABR8XJE6</accession>
<feature type="domain" description="Cytidyltransferase-like" evidence="11">
    <location>
        <begin position="6"/>
        <end position="162"/>
    </location>
</feature>
<comment type="function">
    <text evidence="1 10">Catalyzes the reversible adenylation of nicotinate mononucleotide (NaMN) to nicotinic acid adenine dinucleotide (NaAD).</text>
</comment>
<dbReference type="PANTHER" id="PTHR39321">
    <property type="entry name" value="NICOTINATE-NUCLEOTIDE ADENYLYLTRANSFERASE-RELATED"/>
    <property type="match status" value="1"/>
</dbReference>
<name>A0ABR8XJE6_9BACL</name>
<dbReference type="NCBIfam" id="NF000841">
    <property type="entry name" value="PRK00071.1-4"/>
    <property type="match status" value="1"/>
</dbReference>
<organism evidence="12 13">
    <name type="scientific">Solibacillus merdavium</name>
    <dbReference type="NCBI Taxonomy" id="2762218"/>
    <lineage>
        <taxon>Bacteria</taxon>
        <taxon>Bacillati</taxon>
        <taxon>Bacillota</taxon>
        <taxon>Bacilli</taxon>
        <taxon>Bacillales</taxon>
        <taxon>Caryophanaceae</taxon>
        <taxon>Solibacillus</taxon>
    </lineage>
</organism>
<evidence type="ECO:0000256" key="1">
    <source>
        <dbReference type="ARBA" id="ARBA00002324"/>
    </source>
</evidence>